<dbReference type="AlphaFoldDB" id="A0A368JQQ1"/>
<keyword evidence="8" id="KW-1185">Reference proteome</keyword>
<organism evidence="7 8">
    <name type="scientific">Larkinella punicea</name>
    <dbReference type="NCBI Taxonomy" id="2315727"/>
    <lineage>
        <taxon>Bacteria</taxon>
        <taxon>Pseudomonadati</taxon>
        <taxon>Bacteroidota</taxon>
        <taxon>Cytophagia</taxon>
        <taxon>Cytophagales</taxon>
        <taxon>Spirosomataceae</taxon>
        <taxon>Larkinella</taxon>
    </lineage>
</organism>
<evidence type="ECO:0000256" key="5">
    <source>
        <dbReference type="SAM" id="Phobius"/>
    </source>
</evidence>
<protein>
    <submittedName>
        <fullName evidence="7">VWA domain-containing protein</fullName>
    </submittedName>
</protein>
<name>A0A368JQQ1_9BACT</name>
<evidence type="ECO:0000313" key="8">
    <source>
        <dbReference type="Proteomes" id="UP000253383"/>
    </source>
</evidence>
<feature type="domain" description="VWFA" evidence="6">
    <location>
        <begin position="103"/>
        <end position="288"/>
    </location>
</feature>
<evidence type="ECO:0000259" key="6">
    <source>
        <dbReference type="PROSITE" id="PS50234"/>
    </source>
</evidence>
<feature type="transmembrane region" description="Helical" evidence="5">
    <location>
        <begin position="311"/>
        <end position="334"/>
    </location>
</feature>
<evidence type="ECO:0000256" key="1">
    <source>
        <dbReference type="ARBA" id="ARBA00022475"/>
    </source>
</evidence>
<reference evidence="7 8" key="1">
    <citation type="submission" date="2018-07" db="EMBL/GenBank/DDBJ databases">
        <title>Genome analysis of Larkinella rosea.</title>
        <authorList>
            <person name="Zhou Z."/>
            <person name="Wang G."/>
        </authorList>
    </citation>
    <scope>NUCLEOTIDE SEQUENCE [LARGE SCALE GENOMIC DNA]</scope>
    <source>
        <strain evidence="8">zzj9</strain>
    </source>
</reference>
<dbReference type="PANTHER" id="PTHR22550">
    <property type="entry name" value="SPORE GERMINATION PROTEIN"/>
    <property type="match status" value="1"/>
</dbReference>
<evidence type="ECO:0000313" key="7">
    <source>
        <dbReference type="EMBL" id="RCR69306.1"/>
    </source>
</evidence>
<sequence>MEWFSYQWFTISQLRQFTWAQPIYLYAIPAILLLFGLRSLLSSPSRQRLNVALNQTELQPSLVGSLRHLVPLSLFIATTLLLMALARPQIIREETERVAEGIDLMLAIDISSSMAETDLKPNRLEAAKRVARSFVKSRQNDRIGLVIFAGEAYSLCPLTTDHDLLNGYLDDLDDSMIKTSGTAIGSALAVCINRMRESKVKSKVTILLSDGDNTAGNLDPVTVARLAKAFNIRIYTVAIGRPPMPSVSSNLTTVTVDEGILTTIANIGSGSFFRAGDAPRLQAVFKEIDRLEKAPVKTVIYKDVKDFYRIYLYWAILFLLLTLFLKNTIFGNILED</sequence>
<keyword evidence="1" id="KW-1003">Cell membrane</keyword>
<dbReference type="Gene3D" id="3.40.50.410">
    <property type="entry name" value="von Willebrand factor, type A domain"/>
    <property type="match status" value="1"/>
</dbReference>
<dbReference type="EMBL" id="QOWE01000009">
    <property type="protein sequence ID" value="RCR69306.1"/>
    <property type="molecule type" value="Genomic_DNA"/>
</dbReference>
<keyword evidence="3 5" id="KW-1133">Transmembrane helix</keyword>
<dbReference type="SUPFAM" id="SSF53300">
    <property type="entry name" value="vWA-like"/>
    <property type="match status" value="1"/>
</dbReference>
<dbReference type="Proteomes" id="UP000253383">
    <property type="component" value="Unassembled WGS sequence"/>
</dbReference>
<comment type="caution">
    <text evidence="7">The sequence shown here is derived from an EMBL/GenBank/DDBJ whole genome shotgun (WGS) entry which is preliminary data.</text>
</comment>
<dbReference type="PROSITE" id="PS50234">
    <property type="entry name" value="VWFA"/>
    <property type="match status" value="1"/>
</dbReference>
<dbReference type="InterPro" id="IPR002035">
    <property type="entry name" value="VWF_A"/>
</dbReference>
<dbReference type="InterPro" id="IPR036465">
    <property type="entry name" value="vWFA_dom_sf"/>
</dbReference>
<gene>
    <name evidence="7" type="ORF">DUE52_13215</name>
</gene>
<dbReference type="OrthoDB" id="6206554at2"/>
<evidence type="ECO:0000256" key="2">
    <source>
        <dbReference type="ARBA" id="ARBA00022692"/>
    </source>
</evidence>
<dbReference type="SMART" id="SM00327">
    <property type="entry name" value="VWA"/>
    <property type="match status" value="1"/>
</dbReference>
<dbReference type="RefSeq" id="WP_114406477.1">
    <property type="nucleotide sequence ID" value="NZ_QOWE01000009.1"/>
</dbReference>
<dbReference type="InterPro" id="IPR050768">
    <property type="entry name" value="UPF0353/GerABKA_families"/>
</dbReference>
<evidence type="ECO:0000256" key="3">
    <source>
        <dbReference type="ARBA" id="ARBA00022989"/>
    </source>
</evidence>
<keyword evidence="4 5" id="KW-0472">Membrane</keyword>
<evidence type="ECO:0000256" key="4">
    <source>
        <dbReference type="ARBA" id="ARBA00023136"/>
    </source>
</evidence>
<keyword evidence="2 5" id="KW-0812">Transmembrane</keyword>
<dbReference type="Pfam" id="PF00092">
    <property type="entry name" value="VWA"/>
    <property type="match status" value="1"/>
</dbReference>
<dbReference type="PANTHER" id="PTHR22550:SF5">
    <property type="entry name" value="LEUCINE ZIPPER PROTEIN 4"/>
    <property type="match status" value="1"/>
</dbReference>
<proteinExistence type="predicted"/>
<feature type="transmembrane region" description="Helical" evidence="5">
    <location>
        <begin position="23"/>
        <end position="41"/>
    </location>
</feature>
<accession>A0A368JQQ1</accession>